<comment type="caution">
    <text evidence="3">The sequence shown here is derived from an EMBL/GenBank/DDBJ whole genome shotgun (WGS) entry which is preliminary data.</text>
</comment>
<feature type="region of interest" description="Disordered" evidence="1">
    <location>
        <begin position="26"/>
        <end position="47"/>
    </location>
</feature>
<evidence type="ECO:0000313" key="4">
    <source>
        <dbReference type="Proteomes" id="UP001500212"/>
    </source>
</evidence>
<gene>
    <name evidence="3" type="ORF">GCM10023195_39750</name>
</gene>
<evidence type="ECO:0000313" key="3">
    <source>
        <dbReference type="EMBL" id="GAA4609789.1"/>
    </source>
</evidence>
<name>A0ABP8TMF8_9ACTN</name>
<evidence type="ECO:0000256" key="2">
    <source>
        <dbReference type="SAM" id="SignalP"/>
    </source>
</evidence>
<keyword evidence="4" id="KW-1185">Reference proteome</keyword>
<sequence length="158" mass="16407">MITCMRRFMIMTVAALAVTSACSSGSHPATSTGAAGTKSPKSTAAAESATKANIPGFSGPVDSSSGVTHVFGTCLKSWYTPARSGTRVHVEYPGPANISVDLSMTDKSEPPPEAHKQFTMAQGTQTKDLRFPAITHAGYPQVTVTSGSKTQTCDAAKH</sequence>
<feature type="compositionally biased region" description="Low complexity" evidence="1">
    <location>
        <begin position="37"/>
        <end position="47"/>
    </location>
</feature>
<feature type="signal peptide" evidence="2">
    <location>
        <begin position="1"/>
        <end position="29"/>
    </location>
</feature>
<dbReference type="Proteomes" id="UP001500212">
    <property type="component" value="Unassembled WGS sequence"/>
</dbReference>
<evidence type="ECO:0008006" key="5">
    <source>
        <dbReference type="Google" id="ProtNLM"/>
    </source>
</evidence>
<dbReference type="PROSITE" id="PS51257">
    <property type="entry name" value="PROKAR_LIPOPROTEIN"/>
    <property type="match status" value="1"/>
</dbReference>
<dbReference type="EMBL" id="BAABHJ010000009">
    <property type="protein sequence ID" value="GAA4609789.1"/>
    <property type="molecule type" value="Genomic_DNA"/>
</dbReference>
<organism evidence="3 4">
    <name type="scientific">Actinoallomurus liliacearum</name>
    <dbReference type="NCBI Taxonomy" id="1080073"/>
    <lineage>
        <taxon>Bacteria</taxon>
        <taxon>Bacillati</taxon>
        <taxon>Actinomycetota</taxon>
        <taxon>Actinomycetes</taxon>
        <taxon>Streptosporangiales</taxon>
        <taxon>Thermomonosporaceae</taxon>
        <taxon>Actinoallomurus</taxon>
    </lineage>
</organism>
<accession>A0ABP8TMF8</accession>
<protein>
    <recommendedName>
        <fullName evidence="5">Lipoprotein</fullName>
    </recommendedName>
</protein>
<reference evidence="4" key="1">
    <citation type="journal article" date="2019" name="Int. J. Syst. Evol. Microbiol.">
        <title>The Global Catalogue of Microorganisms (GCM) 10K type strain sequencing project: providing services to taxonomists for standard genome sequencing and annotation.</title>
        <authorList>
            <consortium name="The Broad Institute Genomics Platform"/>
            <consortium name="The Broad Institute Genome Sequencing Center for Infectious Disease"/>
            <person name="Wu L."/>
            <person name="Ma J."/>
        </authorList>
    </citation>
    <scope>NUCLEOTIDE SEQUENCE [LARGE SCALE GENOMIC DNA]</scope>
    <source>
        <strain evidence="4">JCM 17938</strain>
    </source>
</reference>
<proteinExistence type="predicted"/>
<evidence type="ECO:0000256" key="1">
    <source>
        <dbReference type="SAM" id="MobiDB-lite"/>
    </source>
</evidence>
<feature type="chain" id="PRO_5045707609" description="Lipoprotein" evidence="2">
    <location>
        <begin position="30"/>
        <end position="158"/>
    </location>
</feature>
<keyword evidence="2" id="KW-0732">Signal</keyword>